<organism evidence="7 8">
    <name type="scientific">Favolaschia claudopus</name>
    <dbReference type="NCBI Taxonomy" id="2862362"/>
    <lineage>
        <taxon>Eukaryota</taxon>
        <taxon>Fungi</taxon>
        <taxon>Dikarya</taxon>
        <taxon>Basidiomycota</taxon>
        <taxon>Agaricomycotina</taxon>
        <taxon>Agaricomycetes</taxon>
        <taxon>Agaricomycetidae</taxon>
        <taxon>Agaricales</taxon>
        <taxon>Marasmiineae</taxon>
        <taxon>Mycenaceae</taxon>
        <taxon>Favolaschia</taxon>
    </lineage>
</organism>
<evidence type="ECO:0000313" key="7">
    <source>
        <dbReference type="EMBL" id="KAK7006099.1"/>
    </source>
</evidence>
<protein>
    <submittedName>
        <fullName evidence="7">Fungal-trans domain-containing protein</fullName>
    </submittedName>
</protein>
<evidence type="ECO:0000256" key="3">
    <source>
        <dbReference type="ARBA" id="ARBA00023125"/>
    </source>
</evidence>
<keyword evidence="3" id="KW-0238">DNA-binding</keyword>
<dbReference type="InterPro" id="IPR050987">
    <property type="entry name" value="AtrR-like"/>
</dbReference>
<dbReference type="GO" id="GO:0005634">
    <property type="term" value="C:nucleus"/>
    <property type="evidence" value="ECO:0007669"/>
    <property type="project" value="UniProtKB-SubCell"/>
</dbReference>
<evidence type="ECO:0000313" key="8">
    <source>
        <dbReference type="Proteomes" id="UP001362999"/>
    </source>
</evidence>
<dbReference type="SMART" id="SM00906">
    <property type="entry name" value="Fungal_trans"/>
    <property type="match status" value="1"/>
</dbReference>
<dbReference type="PROSITE" id="PS50048">
    <property type="entry name" value="ZN2_CY6_FUNGAL_2"/>
    <property type="match status" value="1"/>
</dbReference>
<dbReference type="Pfam" id="PF04082">
    <property type="entry name" value="Fungal_trans"/>
    <property type="match status" value="1"/>
</dbReference>
<evidence type="ECO:0000259" key="6">
    <source>
        <dbReference type="PROSITE" id="PS50048"/>
    </source>
</evidence>
<evidence type="ECO:0000256" key="4">
    <source>
        <dbReference type="ARBA" id="ARBA00023242"/>
    </source>
</evidence>
<proteinExistence type="predicted"/>
<reference evidence="7 8" key="1">
    <citation type="journal article" date="2024" name="J Genomics">
        <title>Draft genome sequencing and assembly of Favolaschia claudopus CIRM-BRFM 2984 isolated from oak limbs.</title>
        <authorList>
            <person name="Navarro D."/>
            <person name="Drula E."/>
            <person name="Chaduli D."/>
            <person name="Cazenave R."/>
            <person name="Ahrendt S."/>
            <person name="Wang J."/>
            <person name="Lipzen A."/>
            <person name="Daum C."/>
            <person name="Barry K."/>
            <person name="Grigoriev I.V."/>
            <person name="Favel A."/>
            <person name="Rosso M.N."/>
            <person name="Martin F."/>
        </authorList>
    </citation>
    <scope>NUCLEOTIDE SEQUENCE [LARGE SCALE GENOMIC DNA]</scope>
    <source>
        <strain evidence="7 8">CIRM-BRFM 2984</strain>
    </source>
</reference>
<dbReference type="Gene3D" id="4.10.240.10">
    <property type="entry name" value="Zn(2)-C6 fungal-type DNA-binding domain"/>
    <property type="match status" value="1"/>
</dbReference>
<evidence type="ECO:0000256" key="1">
    <source>
        <dbReference type="ARBA" id="ARBA00004123"/>
    </source>
</evidence>
<feature type="region of interest" description="Disordered" evidence="5">
    <location>
        <begin position="628"/>
        <end position="650"/>
    </location>
</feature>
<dbReference type="EMBL" id="JAWWNJ010000076">
    <property type="protein sequence ID" value="KAK7006099.1"/>
    <property type="molecule type" value="Genomic_DNA"/>
</dbReference>
<sequence length="723" mass="81758">MADETHDELSSYLPPPKNQRSCDVCKHRKIRCDGLTANRPDNTCSHCLQFGVICTYLQPVKKRGRKMIKKLTTEDMQKEIDRLTAELKAVSVCSRCSKPLRSKAPDALRTPALTPDAETASSESDDDGDALDIQQNLVHRFSHFALDANQNKYFGLASNLVLANDAIAIKQQHMGRSTAFPFRRRIFWDTLPWEKEALNRRPHYVYPADDLISTLVAIYFDTIHPTHPILHRPSFERSVAQGLHLVNQDFGGTLLAVLASASRYSNDPRVFVGKDANTASLSAGWKFASQIQPMNKIVEPTLYEVQTYALLSLFMIGSSGPQASWVYIGLGIRCLQQRGEHRKKPDTYKAKAEDELWKRAFWTFVGLEPIVCLCLGRPMGLRTEEYDLDCPIDADDEYMDNGWVQPPDKPSRYTYFIYHLRLSKILSDAMRRLYGSKRERTLLGWTGPEWEERIVKEFDKAMSDFRDSIPAHLRWDPENPPKDRVFFDQSVTLYVTYNYILTAIHRPFIQKRSPLTTASLSICAAAARTIIQTADMWFKKFQRLPLSHINNPVFVSGVILIMCTLGNKRAGIPTVKNEDLARVSAAMGILKYSESRLQPVGRLWELLQELWSFDKPLPIDISSASSERETDSDLLSSSPEHIIVPPPAESCPVKPGMSIEELLAAAGTSDSMNGTLDADIMSMWMAAPCDNMHLEPWSAYYENARTDGPQFMGGNWMESSEGQ</sequence>
<dbReference type="PANTHER" id="PTHR46910:SF3">
    <property type="entry name" value="HALOTOLERANCE PROTEIN 9-RELATED"/>
    <property type="match status" value="1"/>
</dbReference>
<comment type="caution">
    <text evidence="7">The sequence shown here is derived from an EMBL/GenBank/DDBJ whole genome shotgun (WGS) entry which is preliminary data.</text>
</comment>
<feature type="domain" description="Zn(2)-C6 fungal-type" evidence="6">
    <location>
        <begin position="21"/>
        <end position="56"/>
    </location>
</feature>
<dbReference type="GO" id="GO:0008270">
    <property type="term" value="F:zinc ion binding"/>
    <property type="evidence" value="ECO:0007669"/>
    <property type="project" value="InterPro"/>
</dbReference>
<dbReference type="InterPro" id="IPR036864">
    <property type="entry name" value="Zn2-C6_fun-type_DNA-bd_sf"/>
</dbReference>
<dbReference type="CDD" id="cd12148">
    <property type="entry name" value="fungal_TF_MHR"/>
    <property type="match status" value="1"/>
</dbReference>
<dbReference type="InterPro" id="IPR007219">
    <property type="entry name" value="XnlR_reg_dom"/>
</dbReference>
<dbReference type="GO" id="GO:0000981">
    <property type="term" value="F:DNA-binding transcription factor activity, RNA polymerase II-specific"/>
    <property type="evidence" value="ECO:0007669"/>
    <property type="project" value="InterPro"/>
</dbReference>
<dbReference type="SMART" id="SM00066">
    <property type="entry name" value="GAL4"/>
    <property type="match status" value="1"/>
</dbReference>
<dbReference type="InterPro" id="IPR001138">
    <property type="entry name" value="Zn2Cys6_DnaBD"/>
</dbReference>
<dbReference type="AlphaFoldDB" id="A0AAW0AB74"/>
<feature type="region of interest" description="Disordered" evidence="5">
    <location>
        <begin position="106"/>
        <end position="129"/>
    </location>
</feature>
<keyword evidence="8" id="KW-1185">Reference proteome</keyword>
<accession>A0AAW0AB74</accession>
<dbReference type="SUPFAM" id="SSF57701">
    <property type="entry name" value="Zn2/Cys6 DNA-binding domain"/>
    <property type="match status" value="1"/>
</dbReference>
<comment type="subcellular location">
    <subcellularLocation>
        <location evidence="1">Nucleus</location>
    </subcellularLocation>
</comment>
<dbReference type="PANTHER" id="PTHR46910">
    <property type="entry name" value="TRANSCRIPTION FACTOR PDR1"/>
    <property type="match status" value="1"/>
</dbReference>
<dbReference type="PROSITE" id="PS00463">
    <property type="entry name" value="ZN2_CY6_FUNGAL_1"/>
    <property type="match status" value="1"/>
</dbReference>
<evidence type="ECO:0000256" key="5">
    <source>
        <dbReference type="SAM" id="MobiDB-lite"/>
    </source>
</evidence>
<keyword evidence="4" id="KW-0539">Nucleus</keyword>
<dbReference type="Proteomes" id="UP001362999">
    <property type="component" value="Unassembled WGS sequence"/>
</dbReference>
<gene>
    <name evidence="7" type="ORF">R3P38DRAFT_2646699</name>
</gene>
<dbReference type="GO" id="GO:0003677">
    <property type="term" value="F:DNA binding"/>
    <property type="evidence" value="ECO:0007669"/>
    <property type="project" value="UniProtKB-KW"/>
</dbReference>
<evidence type="ECO:0000256" key="2">
    <source>
        <dbReference type="ARBA" id="ARBA00022723"/>
    </source>
</evidence>
<keyword evidence="2" id="KW-0479">Metal-binding</keyword>
<dbReference type="Pfam" id="PF00172">
    <property type="entry name" value="Zn_clus"/>
    <property type="match status" value="1"/>
</dbReference>
<dbReference type="GO" id="GO:0006351">
    <property type="term" value="P:DNA-templated transcription"/>
    <property type="evidence" value="ECO:0007669"/>
    <property type="project" value="InterPro"/>
</dbReference>
<name>A0AAW0AB74_9AGAR</name>
<dbReference type="CDD" id="cd00067">
    <property type="entry name" value="GAL4"/>
    <property type="match status" value="1"/>
</dbReference>